<evidence type="ECO:0000256" key="1">
    <source>
        <dbReference type="SAM" id="MobiDB-lite"/>
    </source>
</evidence>
<name>A0A4P6E3R1_9BIFI</name>
<dbReference type="EMBL" id="CP035464">
    <property type="protein sequence ID" value="QAY32829.1"/>
    <property type="molecule type" value="Genomic_DNA"/>
</dbReference>
<feature type="region of interest" description="Disordered" evidence="1">
    <location>
        <begin position="1"/>
        <end position="30"/>
    </location>
</feature>
<dbReference type="RefSeq" id="WP_129237279.1">
    <property type="nucleotide sequence ID" value="NZ_CP035464.1"/>
</dbReference>
<dbReference type="Proteomes" id="UP000293589">
    <property type="component" value="Chromosome"/>
</dbReference>
<dbReference type="AlphaFoldDB" id="A0A4P6E3R1"/>
<sequence>MTDAAKPRTATTKPRAAKAPQDHKPTRGKVRHVQVMGVDVDIDPSRLDDWELMETLYDLQADPDGNALKVVPFIKTLLGETQYRSVKDQLRDQDGRITGTRMSEFMTGLFEHMDPNS</sequence>
<evidence type="ECO:0000313" key="2">
    <source>
        <dbReference type="EMBL" id="QAY32829.1"/>
    </source>
</evidence>
<accession>A0A4P6E3R1</accession>
<gene>
    <name evidence="2" type="ORF">ESN35_04925</name>
</gene>
<organism evidence="2 3">
    <name type="scientific">Bifidobacterium pullorum subsp. gallinarum</name>
    <dbReference type="NCBI Taxonomy" id="78344"/>
    <lineage>
        <taxon>Bacteria</taxon>
        <taxon>Bacillati</taxon>
        <taxon>Actinomycetota</taxon>
        <taxon>Actinomycetes</taxon>
        <taxon>Bifidobacteriales</taxon>
        <taxon>Bifidobacteriaceae</taxon>
        <taxon>Bifidobacterium</taxon>
    </lineage>
</organism>
<dbReference type="KEGG" id="bgx:ESN35_04925"/>
<reference evidence="2 3" key="1">
    <citation type="submission" date="2019-01" db="EMBL/GenBank/DDBJ databases">
        <title>Complete genome sequence of Bifidobacterium gallinarum CACC 514.</title>
        <authorList>
            <person name="Jung M."/>
        </authorList>
    </citation>
    <scope>NUCLEOTIDE SEQUENCE [LARGE SCALE GENOMIC DNA]</scope>
    <source>
        <strain evidence="2 3">CACC 514</strain>
    </source>
</reference>
<proteinExistence type="predicted"/>
<protein>
    <submittedName>
        <fullName evidence="2">Uncharacterized protein</fullName>
    </submittedName>
</protein>
<feature type="compositionally biased region" description="Low complexity" evidence="1">
    <location>
        <begin position="7"/>
        <end position="19"/>
    </location>
</feature>
<evidence type="ECO:0000313" key="3">
    <source>
        <dbReference type="Proteomes" id="UP000293589"/>
    </source>
</evidence>